<protein>
    <recommendedName>
        <fullName evidence="1">PD-(D/E)XK endonuclease-like domain-containing protein</fullName>
    </recommendedName>
</protein>
<evidence type="ECO:0000259" key="1">
    <source>
        <dbReference type="Pfam" id="PF12705"/>
    </source>
</evidence>
<dbReference type="EMBL" id="MHOO01000011">
    <property type="protein sequence ID" value="OGZ63855.1"/>
    <property type="molecule type" value="Genomic_DNA"/>
</dbReference>
<dbReference type="Proteomes" id="UP000176855">
    <property type="component" value="Unassembled WGS sequence"/>
</dbReference>
<sequence>MQKRRTNLYKPGLETPFNVSRSKIALFLECPQCFYLDRRLGISRPDMPGWSLNSAVDYLLKNEFDLLREAQQPHRLMLFHRIDAVPFSHPDLHIWRDDHNKKIGASVLHKETQLNICGIIDDIWLNTKNQELHIVDYKSTSTDYKISLDSKYKEGYKRQMEVYQWIFKKMGFNVSKTGYFLFANATKNRSGFHGKLEFENSIIPYEGDDAWVESTIVKIKKCLDANEVPESSPVCQYCAYRNLINNETLRTQLNLI</sequence>
<dbReference type="InterPro" id="IPR038726">
    <property type="entry name" value="PDDEXK_AddAB-type"/>
</dbReference>
<evidence type="ECO:0000313" key="3">
    <source>
        <dbReference type="Proteomes" id="UP000176855"/>
    </source>
</evidence>
<feature type="domain" description="PD-(D/E)XK endonuclease-like" evidence="1">
    <location>
        <begin position="19"/>
        <end position="242"/>
    </location>
</feature>
<dbReference type="AlphaFoldDB" id="A0A1G2HN48"/>
<proteinExistence type="predicted"/>
<evidence type="ECO:0000313" key="2">
    <source>
        <dbReference type="EMBL" id="OGZ63855.1"/>
    </source>
</evidence>
<dbReference type="Pfam" id="PF12705">
    <property type="entry name" value="PDDEXK_1"/>
    <property type="match status" value="1"/>
</dbReference>
<organism evidence="2 3">
    <name type="scientific">Candidatus Staskawiczbacteria bacterium RIFCSPHIGHO2_01_FULL_39_25</name>
    <dbReference type="NCBI Taxonomy" id="1802202"/>
    <lineage>
        <taxon>Bacteria</taxon>
        <taxon>Candidatus Staskawicziibacteriota</taxon>
    </lineage>
</organism>
<dbReference type="Gene3D" id="3.90.320.10">
    <property type="match status" value="1"/>
</dbReference>
<name>A0A1G2HN48_9BACT</name>
<reference evidence="2 3" key="1">
    <citation type="journal article" date="2016" name="Nat. Commun.">
        <title>Thousands of microbial genomes shed light on interconnected biogeochemical processes in an aquifer system.</title>
        <authorList>
            <person name="Anantharaman K."/>
            <person name="Brown C.T."/>
            <person name="Hug L.A."/>
            <person name="Sharon I."/>
            <person name="Castelle C.J."/>
            <person name="Probst A.J."/>
            <person name="Thomas B.C."/>
            <person name="Singh A."/>
            <person name="Wilkins M.J."/>
            <person name="Karaoz U."/>
            <person name="Brodie E.L."/>
            <person name="Williams K.H."/>
            <person name="Hubbard S.S."/>
            <person name="Banfield J.F."/>
        </authorList>
    </citation>
    <scope>NUCLEOTIDE SEQUENCE [LARGE SCALE GENOMIC DNA]</scope>
</reference>
<gene>
    <name evidence="2" type="ORF">A2730_01025</name>
</gene>
<accession>A0A1G2HN48</accession>
<dbReference type="STRING" id="1802202.A2730_01025"/>
<dbReference type="InterPro" id="IPR011604">
    <property type="entry name" value="PDDEXK-like_dom_sf"/>
</dbReference>
<comment type="caution">
    <text evidence="2">The sequence shown here is derived from an EMBL/GenBank/DDBJ whole genome shotgun (WGS) entry which is preliminary data.</text>
</comment>